<gene>
    <name evidence="1" type="ORF">SAMEA4873652_00867</name>
</gene>
<evidence type="ECO:0000313" key="1">
    <source>
        <dbReference type="EMBL" id="VGL62083.1"/>
    </source>
</evidence>
<dbReference type="RefSeq" id="WP_210408719.1">
    <property type="nucleotide sequence ID" value="NZ_CAAGZC010000003.1"/>
</dbReference>
<evidence type="ECO:0008006" key="2">
    <source>
        <dbReference type="Google" id="ProtNLM"/>
    </source>
</evidence>
<dbReference type="EMBL" id="CAAHCV010000002">
    <property type="protein sequence ID" value="VGL62083.1"/>
    <property type="molecule type" value="Genomic_DNA"/>
</dbReference>
<protein>
    <recommendedName>
        <fullName evidence="2">Tail spike TSP1/Gp66 N-terminal domain-containing protein</fullName>
    </recommendedName>
</protein>
<dbReference type="Gene3D" id="2.10.10.80">
    <property type="match status" value="1"/>
</dbReference>
<accession>A0A486NR02</accession>
<reference evidence="1" key="1">
    <citation type="submission" date="2019-03" db="EMBL/GenBank/DDBJ databases">
        <authorList>
            <consortium name="Pathogen Informatics"/>
        </authorList>
    </citation>
    <scope>NUCLEOTIDE SEQUENCE</scope>
    <source>
        <strain evidence="1">5012STDY7626450</strain>
    </source>
</reference>
<organism evidence="1">
    <name type="scientific">Klebsiella pneumoniae</name>
    <dbReference type="NCBI Taxonomy" id="573"/>
    <lineage>
        <taxon>Bacteria</taxon>
        <taxon>Pseudomonadati</taxon>
        <taxon>Pseudomonadota</taxon>
        <taxon>Gammaproteobacteria</taxon>
        <taxon>Enterobacterales</taxon>
        <taxon>Enterobacteriaceae</taxon>
        <taxon>Klebsiella/Raoultella group</taxon>
        <taxon>Klebsiella</taxon>
        <taxon>Klebsiella pneumoniae complex</taxon>
    </lineage>
</organism>
<dbReference type="AlphaFoldDB" id="A0A486NR02"/>
<sequence>MSTYKTKNPLGSAAVKDLYDNAENVDKFVNDRTKEELEDRLGVLRKTWHGMEMIFRRFIDYITGRGEQAVAAIGWQELGNWAVGLAVDNRQQIVYYNGSWYKYLGELEHVIAGDSPENDGGVWSAANPTGKWSNIGDAALRSNLGSGEGLSLLGSVSPRSGLRNVITSYSGQSVLMKQAVIGGPVLNAIATHKPGLAVADDDYSTFITADGQVYQFDVSAGIDFRLAGVLLDGSNAGESIKKIVDTEVAKAIAAGSIDACKKMITISPLGNNDLTQLILDTDETFIIPSFMGLWHFGQVRYKFNGLTKPAFRICNEIDGLTSSMVDFVDRQGAEVIKGNGYLVEIIGPNPATYDEWYALTQSNPSAVSSAAGIEFGNTYSSKTLLDCRDTIIENVAIERFHGGLRLHGFDTYINIFRNLKITSCVYTFYEPDADKSNAGENLRFEGGTFGNCYRSHFYINQVGLSRTYVGCSFDYARQNFLELRSSGRGNDFIYENCWIEGFGDFLIRQYPITDTWSFRKNKITFSGGKIVGAKGSQTEWAPRRKIILAPTDNNKIEFIGTQIEWPSPPSEPQIALMGYTDDTIKYNPGRYSCPGTAYEDELLNYAYGLKGNAYKFSGTEGASIKDSKDTATNISFDTNNNATGFKVEYGPVDDDGLRCVKITTTATTDLVELSDKRLMVKAPQHTVVNAGISIKMAAVTAGAVTFGMRLRAYNNPVSKADSTTFIVTKTYTLNGSLASDPYNVSSLLSATGTPLTTDKYVGVQTSRDLAFDSTVATHFVPTMTVTGYVGTIYLKLPVWWISNGSAPAAYSIEES</sequence>
<proteinExistence type="predicted"/>
<name>A0A486NR02_KLEPN</name>